<evidence type="ECO:0000256" key="8">
    <source>
        <dbReference type="ARBA" id="ARBA00023034"/>
    </source>
</evidence>
<comment type="caution">
    <text evidence="12">The sequence shown here is derived from an EMBL/GenBank/DDBJ whole genome shotgun (WGS) entry which is preliminary data.</text>
</comment>
<evidence type="ECO:0000256" key="7">
    <source>
        <dbReference type="ARBA" id="ARBA00022989"/>
    </source>
</evidence>
<keyword evidence="9 11" id="KW-0472">Membrane</keyword>
<dbReference type="Pfam" id="PF11051">
    <property type="entry name" value="Mannosyl_trans3"/>
    <property type="match status" value="1"/>
</dbReference>
<dbReference type="GO" id="GO:0046354">
    <property type="term" value="P:mannan biosynthetic process"/>
    <property type="evidence" value="ECO:0007669"/>
    <property type="project" value="TreeGrafter"/>
</dbReference>
<evidence type="ECO:0000256" key="1">
    <source>
        <dbReference type="ARBA" id="ARBA00004394"/>
    </source>
</evidence>
<dbReference type="InterPro" id="IPR029044">
    <property type="entry name" value="Nucleotide-diphossugar_trans"/>
</dbReference>
<dbReference type="SUPFAM" id="SSF53448">
    <property type="entry name" value="Nucleotide-diphospho-sugar transferases"/>
    <property type="match status" value="1"/>
</dbReference>
<keyword evidence="4" id="KW-0808">Transferase</keyword>
<dbReference type="Gene3D" id="3.90.550.10">
    <property type="entry name" value="Spore Coat Polysaccharide Biosynthesis Protein SpsA, Chain A"/>
    <property type="match status" value="1"/>
</dbReference>
<evidence type="ECO:0000256" key="9">
    <source>
        <dbReference type="ARBA" id="ARBA00023136"/>
    </source>
</evidence>
<sequence length="577" mass="65407">MTQACSQPPHQTHETEPLIEAPASPIRALSDPVVQCWRRWPRVLLVLTAFVYVLALVVWASNNADRTVDSQKASAAQEQAVVPVNPLPSGELVPRRLQCVAWRATGKCRSNGPREPQNDKNCSDVIVGGMSGFCEVEDMDTGERFQVMRRQCTSLKGNINFRCSDAPAFANYHVEGHEAVQKALVPGFLLPHANDGGQTAHDGILMVVYPKLLASAYATIRVLRDVLKCQLPIEIWFHVDEIGSDYGLLAPLQQLAIFVGGVSFHPMYNPRAKGFLSKIFAIYNSHFDRVLFLDADNVPVRDPSFLFASNEFEANGAVFWPDFWHPRHTLFNLQARSMLWELVDMPFVDMFEQESGQLLVDRTRHAAPLELVYFYAFHEPNFFEKMEVVYGDKDLFRLAWMKLKAPFHMIEALPAMAGRAINGSFCGMTMVQHDASGEVLFLHRNQHKLTGERDERMEKAALENKVVPPEEALGAPRADGYPDPVIWTHILSFRKDANRRFYSVDAYRADPQFPKWQPCYGTRFVEKQKRFELREFANFLFSGIETDIRRFAMEAVRIRNAQSVARAGGRLNATLSN</sequence>
<gene>
    <name evidence="12" type="ORF">Plil01_001178700</name>
</gene>
<evidence type="ECO:0000256" key="4">
    <source>
        <dbReference type="ARBA" id="ARBA00022679"/>
    </source>
</evidence>
<dbReference type="InterPro" id="IPR022751">
    <property type="entry name" value="Alpha_mannosyltransferase"/>
</dbReference>
<comment type="similarity">
    <text evidence="3">Belongs to the MNN1/MNT family.</text>
</comment>
<dbReference type="GO" id="GO:0000139">
    <property type="term" value="C:Golgi membrane"/>
    <property type="evidence" value="ECO:0007669"/>
    <property type="project" value="UniProtKB-SubCell"/>
</dbReference>
<dbReference type="EMBL" id="BSXW01000692">
    <property type="protein sequence ID" value="GMF28074.1"/>
    <property type="molecule type" value="Genomic_DNA"/>
</dbReference>
<dbReference type="Proteomes" id="UP001165083">
    <property type="component" value="Unassembled WGS sequence"/>
</dbReference>
<keyword evidence="8" id="KW-0333">Golgi apparatus</keyword>
<evidence type="ECO:0000256" key="11">
    <source>
        <dbReference type="SAM" id="Phobius"/>
    </source>
</evidence>
<dbReference type="PANTHER" id="PTHR31646:SF1">
    <property type="entry name" value="ALPHA-1,2-MANNOSYLTRANSFERASE MNN2"/>
    <property type="match status" value="1"/>
</dbReference>
<accession>A0A9W6X2Y2</accession>
<reference evidence="12" key="1">
    <citation type="submission" date="2023-04" db="EMBL/GenBank/DDBJ databases">
        <title>Phytophthora lilii NBRC 32176.</title>
        <authorList>
            <person name="Ichikawa N."/>
            <person name="Sato H."/>
            <person name="Tonouchi N."/>
        </authorList>
    </citation>
    <scope>NUCLEOTIDE SEQUENCE</scope>
    <source>
        <strain evidence="12">NBRC 32176</strain>
    </source>
</reference>
<keyword evidence="5 11" id="KW-0812">Transmembrane</keyword>
<evidence type="ECO:0000313" key="12">
    <source>
        <dbReference type="EMBL" id="GMF28074.1"/>
    </source>
</evidence>
<dbReference type="AlphaFoldDB" id="A0A9W6X2Y2"/>
<proteinExistence type="inferred from homology"/>
<keyword evidence="6" id="KW-0735">Signal-anchor</keyword>
<name>A0A9W6X2Y2_9STRA</name>
<evidence type="ECO:0000256" key="2">
    <source>
        <dbReference type="ARBA" id="ARBA00004606"/>
    </source>
</evidence>
<keyword evidence="7 11" id="KW-1133">Transmembrane helix</keyword>
<evidence type="ECO:0000256" key="3">
    <source>
        <dbReference type="ARBA" id="ARBA00009105"/>
    </source>
</evidence>
<evidence type="ECO:0000313" key="13">
    <source>
        <dbReference type="Proteomes" id="UP001165083"/>
    </source>
</evidence>
<evidence type="ECO:0000256" key="5">
    <source>
        <dbReference type="ARBA" id="ARBA00022692"/>
    </source>
</evidence>
<protein>
    <submittedName>
        <fullName evidence="12">Unnamed protein product</fullName>
    </submittedName>
</protein>
<organism evidence="12 13">
    <name type="scientific">Phytophthora lilii</name>
    <dbReference type="NCBI Taxonomy" id="2077276"/>
    <lineage>
        <taxon>Eukaryota</taxon>
        <taxon>Sar</taxon>
        <taxon>Stramenopiles</taxon>
        <taxon>Oomycota</taxon>
        <taxon>Peronosporomycetes</taxon>
        <taxon>Peronosporales</taxon>
        <taxon>Peronosporaceae</taxon>
        <taxon>Phytophthora</taxon>
    </lineage>
</organism>
<feature type="transmembrane region" description="Helical" evidence="11">
    <location>
        <begin position="43"/>
        <end position="61"/>
    </location>
</feature>
<dbReference type="PANTHER" id="PTHR31646">
    <property type="entry name" value="ALPHA-1,2-MANNOSYLTRANSFERASE MNN2"/>
    <property type="match status" value="1"/>
</dbReference>
<dbReference type="OrthoDB" id="430354at2759"/>
<evidence type="ECO:0000256" key="6">
    <source>
        <dbReference type="ARBA" id="ARBA00022968"/>
    </source>
</evidence>
<dbReference type="GO" id="GO:0000026">
    <property type="term" value="F:alpha-1,2-mannosyltransferase activity"/>
    <property type="evidence" value="ECO:0007669"/>
    <property type="project" value="TreeGrafter"/>
</dbReference>
<evidence type="ECO:0000256" key="10">
    <source>
        <dbReference type="ARBA" id="ARBA00037847"/>
    </source>
</evidence>
<comment type="subcellular location">
    <subcellularLocation>
        <location evidence="10">Endomembrane system</location>
        <topology evidence="10">Single-pass membrane protein</topology>
    </subcellularLocation>
    <subcellularLocation>
        <location evidence="1">Golgi apparatus membrane</location>
    </subcellularLocation>
    <subcellularLocation>
        <location evidence="2">Membrane</location>
        <topology evidence="2">Single-pass type II membrane protein</topology>
    </subcellularLocation>
</comment>
<keyword evidence="13" id="KW-1185">Reference proteome</keyword>